<evidence type="ECO:0000256" key="2">
    <source>
        <dbReference type="ARBA" id="ARBA00022771"/>
    </source>
</evidence>
<evidence type="ECO:0000256" key="3">
    <source>
        <dbReference type="ARBA" id="ARBA00022833"/>
    </source>
</evidence>
<keyword evidence="3 5" id="KW-0862">Zinc</keyword>
<dbReference type="SUPFAM" id="SSF161219">
    <property type="entry name" value="CHY zinc finger-like"/>
    <property type="match status" value="1"/>
</dbReference>
<dbReference type="PROSITE" id="PS51266">
    <property type="entry name" value="ZF_CHY"/>
    <property type="match status" value="1"/>
</dbReference>
<proteinExistence type="predicted"/>
<evidence type="ECO:0000259" key="8">
    <source>
        <dbReference type="PROSITE" id="PS51266"/>
    </source>
</evidence>
<evidence type="ECO:0000259" key="7">
    <source>
        <dbReference type="PROSITE" id="PS50103"/>
    </source>
</evidence>
<feature type="region of interest" description="Disordered" evidence="6">
    <location>
        <begin position="330"/>
        <end position="382"/>
    </location>
</feature>
<evidence type="ECO:0000313" key="9">
    <source>
        <dbReference type="EMBL" id="KKA18105.1"/>
    </source>
</evidence>
<feature type="compositionally biased region" description="Basic and acidic residues" evidence="6">
    <location>
        <begin position="330"/>
        <end position="340"/>
    </location>
</feature>
<feature type="domain" description="C3H1-type" evidence="7">
    <location>
        <begin position="105"/>
        <end position="133"/>
    </location>
</feature>
<feature type="domain" description="CHY-type" evidence="8">
    <location>
        <begin position="742"/>
        <end position="811"/>
    </location>
</feature>
<feature type="compositionally biased region" description="Polar residues" evidence="6">
    <location>
        <begin position="159"/>
        <end position="180"/>
    </location>
</feature>
<dbReference type="PROSITE" id="PS50103">
    <property type="entry name" value="ZF_C3H1"/>
    <property type="match status" value="1"/>
</dbReference>
<dbReference type="Proteomes" id="UP000053958">
    <property type="component" value="Unassembled WGS sequence"/>
</dbReference>
<dbReference type="GeneID" id="25320217"/>
<dbReference type="RefSeq" id="XP_013324717.1">
    <property type="nucleotide sequence ID" value="XM_013469263.1"/>
</dbReference>
<keyword evidence="2 4" id="KW-0863">Zinc-finger</keyword>
<evidence type="ECO:0000256" key="5">
    <source>
        <dbReference type="PROSITE-ProRule" id="PRU00723"/>
    </source>
</evidence>
<keyword evidence="10" id="KW-1185">Reference proteome</keyword>
<organism evidence="9 10">
    <name type="scientific">Rasamsonia emersonii (strain ATCC 16479 / CBS 393.64 / IMI 116815)</name>
    <dbReference type="NCBI Taxonomy" id="1408163"/>
    <lineage>
        <taxon>Eukaryota</taxon>
        <taxon>Fungi</taxon>
        <taxon>Dikarya</taxon>
        <taxon>Ascomycota</taxon>
        <taxon>Pezizomycotina</taxon>
        <taxon>Eurotiomycetes</taxon>
        <taxon>Eurotiomycetidae</taxon>
        <taxon>Eurotiales</taxon>
        <taxon>Trichocomaceae</taxon>
        <taxon>Rasamsonia</taxon>
    </lineage>
</organism>
<feature type="compositionally biased region" description="Acidic residues" evidence="6">
    <location>
        <begin position="538"/>
        <end position="568"/>
    </location>
</feature>
<dbReference type="InterPro" id="IPR037274">
    <property type="entry name" value="Znf_CHY_sf"/>
</dbReference>
<feature type="region of interest" description="Disordered" evidence="6">
    <location>
        <begin position="137"/>
        <end position="200"/>
    </location>
</feature>
<evidence type="ECO:0000256" key="4">
    <source>
        <dbReference type="PROSITE-ProRule" id="PRU00601"/>
    </source>
</evidence>
<dbReference type="AlphaFoldDB" id="A0A0F4YJ10"/>
<feature type="compositionally biased region" description="Basic and acidic residues" evidence="6">
    <location>
        <begin position="147"/>
        <end position="157"/>
    </location>
</feature>
<dbReference type="InterPro" id="IPR000571">
    <property type="entry name" value="Znf_CCCH"/>
</dbReference>
<feature type="region of interest" description="Disordered" evidence="6">
    <location>
        <begin position="487"/>
        <end position="586"/>
    </location>
</feature>
<evidence type="ECO:0000256" key="6">
    <source>
        <dbReference type="SAM" id="MobiDB-lite"/>
    </source>
</evidence>
<feature type="region of interest" description="Disordered" evidence="6">
    <location>
        <begin position="71"/>
        <end position="110"/>
    </location>
</feature>
<sequence length="833" mass="90890">MPACSPDFLRASYLYLCHDQSNAHVMSHAYVNSTAATGCPGGKSRSATMYLIRGVSEPPPPLAPRAALDRRPCHCQQQTTAGAELASAQPQRTAASPQQRPTHPRKTARKCRFFGTKKGCRAGDACPYLHEVSSPNVEAASGATSHPEPDGNPREDTSQSEQVATEDSGRLTTESRSTGPNRRVIAPKGVPKPIPKAQNDAPREYQIAQLRRRFHPKEQNDESGTVLTFGMAPTDPDFPFDMEELQCVLYVPRDYPGQGRPTLRVTNPDMPRGFQINVEKGFDKLVDSSLENNRQTTLLGLMNSLDRNLERFLIAEKAPTIKFVANLGSREDVKSTEKTAEPAVAQSDSTGVSDPPAPAAPSVQYSPEEKSQAEKTRRDETRQLEARLGRLSLYEKSPDGLSYVIPITPSKPDRLPESLRAVKTIKLVVPPLYPLEKSSIELQQVEGDAARATEAGFKKWVHESTRVTLMSQVNYLVHNMHILASTPISDDRSSRETPSTVAETKPVPQEPQTASAKEEIQEDRPHIKVIPRPPEWSAPEDTESESDFTTSDEEKSDEEEASEDEEEGGAPVPEPSASTPASTPARGVSLSFPGLELYGIELLEVKMLCVTLKCERCKEFTDVKNIKPTNDPSVAASVRAESCRKCANVFGIGFRRELMHPTSHRAGYLDLEGCTVFDLLPSHFVPTCSECSTPFPAPGIVAVRGESAFATCRECHRRMVTAPRPPPRKKVKENLGIVAGRELPHRGRCSHYGKSYRWFSCCAKVFPCDKCHDAATDHPNEHANRMICSTTAASAPANKCTAPKTAASAGTCSSASRAVASGKAAKGRGTKFG</sequence>
<evidence type="ECO:0000256" key="1">
    <source>
        <dbReference type="ARBA" id="ARBA00022723"/>
    </source>
</evidence>
<dbReference type="GO" id="GO:0008270">
    <property type="term" value="F:zinc ion binding"/>
    <property type="evidence" value="ECO:0007669"/>
    <property type="project" value="UniProtKB-KW"/>
</dbReference>
<feature type="compositionally biased region" description="Polar residues" evidence="6">
    <location>
        <begin position="88"/>
        <end position="101"/>
    </location>
</feature>
<protein>
    <recommendedName>
        <fullName evidence="11">CHY zinc finger domain protein</fullName>
    </recommendedName>
</protein>
<reference evidence="9 10" key="1">
    <citation type="submission" date="2015-04" db="EMBL/GenBank/DDBJ databases">
        <authorList>
            <person name="Heijne W.H."/>
            <person name="Fedorova N.D."/>
            <person name="Nierman W.C."/>
            <person name="Vollebregt A.W."/>
            <person name="Zhao Z."/>
            <person name="Wu L."/>
            <person name="Kumar M."/>
            <person name="Stam H."/>
            <person name="van den Berg M.A."/>
            <person name="Pel H.J."/>
        </authorList>
    </citation>
    <scope>NUCLEOTIDE SEQUENCE [LARGE SCALE GENOMIC DNA]</scope>
    <source>
        <strain evidence="9 10">CBS 393.64</strain>
    </source>
</reference>
<evidence type="ECO:0008006" key="11">
    <source>
        <dbReference type="Google" id="ProtNLM"/>
    </source>
</evidence>
<comment type="caution">
    <text evidence="9">The sequence shown here is derived from an EMBL/GenBank/DDBJ whole genome shotgun (WGS) entry which is preliminary data.</text>
</comment>
<dbReference type="OrthoDB" id="10253329at2759"/>
<dbReference type="InterPro" id="IPR008913">
    <property type="entry name" value="Znf_CHY"/>
</dbReference>
<feature type="compositionally biased region" description="Basic and acidic residues" evidence="6">
    <location>
        <begin position="367"/>
        <end position="382"/>
    </location>
</feature>
<dbReference type="EMBL" id="LASV01000497">
    <property type="protein sequence ID" value="KKA18105.1"/>
    <property type="molecule type" value="Genomic_DNA"/>
</dbReference>
<evidence type="ECO:0000313" key="10">
    <source>
        <dbReference type="Proteomes" id="UP000053958"/>
    </source>
</evidence>
<dbReference type="STRING" id="1408163.A0A0F4YJ10"/>
<keyword evidence="1 5" id="KW-0479">Metal-binding</keyword>
<feature type="zinc finger region" description="C3H1-type" evidence="5">
    <location>
        <begin position="105"/>
        <end position="133"/>
    </location>
</feature>
<accession>A0A0F4YJ10</accession>
<feature type="compositionally biased region" description="Basic and acidic residues" evidence="6">
    <location>
        <begin position="516"/>
        <end position="526"/>
    </location>
</feature>
<gene>
    <name evidence="9" type="ORF">T310_7952</name>
</gene>
<feature type="compositionally biased region" description="Low complexity" evidence="6">
    <location>
        <begin position="575"/>
        <end position="585"/>
    </location>
</feature>
<name>A0A0F4YJ10_RASE3</name>